<sequence length="277" mass="30715">MSKTENKKSKWTEENPFTLLVTGSTGSIGQSVSNKLIKKYSKNHPVRLLLNGRNSTKLEQLKKELEQRNYKQSVSILLVCGDLTQKETTRSLRDQCGGKLNGLVLCHGICSESENTLQFTKQKELERIFQVNFFSNARIVRKLSTALKESHGSVVIVSSTSEYQTEFGSGSYCCSKAALAMLAKTLAVELGPYGVRVNSVVPGIVDSEMHHKFFQNMESYQEFLDKCKEMTPTQCVVTPNDVARAVVFLINPKNKAINSAQIVIDGALSQKGAIELL</sequence>
<dbReference type="Pfam" id="PF13561">
    <property type="entry name" value="adh_short_C2"/>
    <property type="match status" value="1"/>
</dbReference>
<evidence type="ECO:0000313" key="2">
    <source>
        <dbReference type="Proteomes" id="UP001146793"/>
    </source>
</evidence>
<dbReference type="AlphaFoldDB" id="A0AAV8A993"/>
<accession>A0AAV8A993</accession>
<dbReference type="Proteomes" id="UP001146793">
    <property type="component" value="Unassembled WGS sequence"/>
</dbReference>
<dbReference type="InterPro" id="IPR020904">
    <property type="entry name" value="Sc_DH/Rdtase_CS"/>
</dbReference>
<protein>
    <submittedName>
        <fullName evidence="1">Uncharacterized protein</fullName>
    </submittedName>
</protein>
<dbReference type="PANTHER" id="PTHR43975">
    <property type="entry name" value="ZGC:101858"/>
    <property type="match status" value="1"/>
</dbReference>
<gene>
    <name evidence="1" type="ORF">M0812_05524</name>
</gene>
<evidence type="ECO:0000313" key="1">
    <source>
        <dbReference type="EMBL" id="KAJ3449377.1"/>
    </source>
</evidence>
<dbReference type="InterPro" id="IPR036291">
    <property type="entry name" value="NAD(P)-bd_dom_sf"/>
</dbReference>
<dbReference type="Gene3D" id="3.40.50.720">
    <property type="entry name" value="NAD(P)-binding Rossmann-like Domain"/>
    <property type="match status" value="1"/>
</dbReference>
<dbReference type="PROSITE" id="PS00061">
    <property type="entry name" value="ADH_SHORT"/>
    <property type="match status" value="1"/>
</dbReference>
<name>A0AAV8A993_9EUKA</name>
<dbReference type="EMBL" id="JANTQA010000012">
    <property type="protein sequence ID" value="KAJ3449377.1"/>
    <property type="molecule type" value="Genomic_DNA"/>
</dbReference>
<comment type="caution">
    <text evidence="1">The sequence shown here is derived from an EMBL/GenBank/DDBJ whole genome shotgun (WGS) entry which is preliminary data.</text>
</comment>
<reference evidence="1" key="1">
    <citation type="submission" date="2022-08" db="EMBL/GenBank/DDBJ databases">
        <title>Novel sulphate-reducing endosymbionts in the free-living metamonad Anaeramoeba.</title>
        <authorList>
            <person name="Jerlstrom-Hultqvist J."/>
            <person name="Cepicka I."/>
            <person name="Gallot-Lavallee L."/>
            <person name="Salas-Leiva D."/>
            <person name="Curtis B.A."/>
            <person name="Zahonova K."/>
            <person name="Pipaliya S."/>
            <person name="Dacks J."/>
            <person name="Roger A.J."/>
        </authorList>
    </citation>
    <scope>NUCLEOTIDE SEQUENCE</scope>
    <source>
        <strain evidence="1">Busselton2</strain>
    </source>
</reference>
<dbReference type="PRINTS" id="PR00081">
    <property type="entry name" value="GDHRDH"/>
</dbReference>
<proteinExistence type="predicted"/>
<dbReference type="InterPro" id="IPR002347">
    <property type="entry name" value="SDR_fam"/>
</dbReference>
<dbReference type="SUPFAM" id="SSF51735">
    <property type="entry name" value="NAD(P)-binding Rossmann-fold domains"/>
    <property type="match status" value="1"/>
</dbReference>
<dbReference type="CDD" id="cd05233">
    <property type="entry name" value="SDR_c"/>
    <property type="match status" value="1"/>
</dbReference>
<dbReference type="PANTHER" id="PTHR43975:SF2">
    <property type="entry name" value="EG:BACR7A4.14 PROTEIN-RELATED"/>
    <property type="match status" value="1"/>
</dbReference>
<organism evidence="1 2">
    <name type="scientific">Anaeramoeba flamelloides</name>
    <dbReference type="NCBI Taxonomy" id="1746091"/>
    <lineage>
        <taxon>Eukaryota</taxon>
        <taxon>Metamonada</taxon>
        <taxon>Anaeramoebidae</taxon>
        <taxon>Anaeramoeba</taxon>
    </lineage>
</organism>